<name>A0A415LHT3_9FIRM</name>
<dbReference type="RefSeq" id="WP_118379133.1">
    <property type="nucleotide sequence ID" value="NZ_CABJDQ010000001.1"/>
</dbReference>
<dbReference type="GeneID" id="66465912"/>
<dbReference type="Pfam" id="PF04230">
    <property type="entry name" value="PS_pyruv_trans"/>
    <property type="match status" value="1"/>
</dbReference>
<comment type="caution">
    <text evidence="2">The sequence shown here is derived from an EMBL/GenBank/DDBJ whole genome shotgun (WGS) entry which is preliminary data.</text>
</comment>
<evidence type="ECO:0000313" key="3">
    <source>
        <dbReference type="Proteomes" id="UP000283314"/>
    </source>
</evidence>
<evidence type="ECO:0000259" key="1">
    <source>
        <dbReference type="Pfam" id="PF04230"/>
    </source>
</evidence>
<organism evidence="2 3">
    <name type="scientific">Eubacterium ventriosum</name>
    <dbReference type="NCBI Taxonomy" id="39496"/>
    <lineage>
        <taxon>Bacteria</taxon>
        <taxon>Bacillati</taxon>
        <taxon>Bacillota</taxon>
        <taxon>Clostridia</taxon>
        <taxon>Eubacteriales</taxon>
        <taxon>Eubacteriaceae</taxon>
        <taxon>Eubacterium</taxon>
    </lineage>
</organism>
<dbReference type="InterPro" id="IPR007345">
    <property type="entry name" value="Polysacch_pyruvyl_Trfase"/>
</dbReference>
<protein>
    <submittedName>
        <fullName evidence="2">Polysaccharide pyruvyl transferase family protein</fullName>
    </submittedName>
</protein>
<feature type="domain" description="Polysaccharide pyruvyl transferase" evidence="1">
    <location>
        <begin position="13"/>
        <end position="284"/>
    </location>
</feature>
<gene>
    <name evidence="2" type="ORF">DW018_01535</name>
</gene>
<reference evidence="2 3" key="1">
    <citation type="submission" date="2018-08" db="EMBL/GenBank/DDBJ databases">
        <title>A genome reference for cultivated species of the human gut microbiota.</title>
        <authorList>
            <person name="Zou Y."/>
            <person name="Xue W."/>
            <person name="Luo G."/>
        </authorList>
    </citation>
    <scope>NUCLEOTIDE SEQUENCE [LARGE SCALE GENOMIC DNA]</scope>
    <source>
        <strain evidence="2 3">AF37-4</strain>
    </source>
</reference>
<dbReference type="EMBL" id="QROT01000001">
    <property type="protein sequence ID" value="RHL48123.1"/>
    <property type="molecule type" value="Genomic_DNA"/>
</dbReference>
<evidence type="ECO:0000313" key="2">
    <source>
        <dbReference type="EMBL" id="RHL48123.1"/>
    </source>
</evidence>
<keyword evidence="2" id="KW-0808">Transferase</keyword>
<accession>A0A415LHT3</accession>
<sequence>MKIGILTHHYINNYGAFLQAWALCDAIQTMCPNDEVEIIDYVNLKHKVINTFGWFRFYKDRENLKCWREKIKLPKTFSRARQKEMKLSRRCHKVEQVNKLEYDVIIIGSDEVWNFKDSKAYDPIKFGIGLKCKKLIAYAPSVGQATFKEMPKCIEEGIKKFSAISARDDLSFELVEKVAGKSAIRVLDPTFLSKFPMKKIKVNKPYILFYYCDKLPKRIKEQILKYAKENQMAVYGAGECDKQYTNITVNLTPFEWVGMFRNARFVFTGTFHGTVFSILNKRQFKVYLTNESRIKKVGALLRELKIENRIMESEFKFDLQKMGNEINYEKVYNIIDKKKRESLQFLEDAIRR</sequence>
<dbReference type="Proteomes" id="UP000283314">
    <property type="component" value="Unassembled WGS sequence"/>
</dbReference>
<dbReference type="AlphaFoldDB" id="A0A415LHT3"/>
<dbReference type="GO" id="GO:0016740">
    <property type="term" value="F:transferase activity"/>
    <property type="evidence" value="ECO:0007669"/>
    <property type="project" value="UniProtKB-KW"/>
</dbReference>
<proteinExistence type="predicted"/>